<dbReference type="Pfam" id="PF00702">
    <property type="entry name" value="Hydrolase"/>
    <property type="match status" value="1"/>
</dbReference>
<dbReference type="NCBIfam" id="TIGR01509">
    <property type="entry name" value="HAD-SF-IA-v3"/>
    <property type="match status" value="1"/>
</dbReference>
<proteinExistence type="predicted"/>
<protein>
    <submittedName>
        <fullName evidence="1">HAD family phosphatase</fullName>
    </submittedName>
</protein>
<dbReference type="InterPro" id="IPR036412">
    <property type="entry name" value="HAD-like_sf"/>
</dbReference>
<dbReference type="Gene3D" id="3.40.50.1000">
    <property type="entry name" value="HAD superfamily/HAD-like"/>
    <property type="match status" value="1"/>
</dbReference>
<dbReference type="InterPro" id="IPR006439">
    <property type="entry name" value="HAD-SF_hydro_IA"/>
</dbReference>
<accession>A0A923LB20</accession>
<dbReference type="Gene3D" id="1.10.150.240">
    <property type="entry name" value="Putative phosphatase, domain 2"/>
    <property type="match status" value="1"/>
</dbReference>
<dbReference type="PANTHER" id="PTHR43611:SF3">
    <property type="entry name" value="FLAVIN MONONUCLEOTIDE HYDROLASE 1, CHLOROPLATIC"/>
    <property type="match status" value="1"/>
</dbReference>
<dbReference type="SUPFAM" id="SSF56784">
    <property type="entry name" value="HAD-like"/>
    <property type="match status" value="1"/>
</dbReference>
<dbReference type="InterPro" id="IPR023214">
    <property type="entry name" value="HAD_sf"/>
</dbReference>
<evidence type="ECO:0000313" key="2">
    <source>
        <dbReference type="Proteomes" id="UP000649345"/>
    </source>
</evidence>
<organism evidence="1 2">
    <name type="scientific">Anaerosacchariphilus hominis</name>
    <dbReference type="NCBI Taxonomy" id="2763017"/>
    <lineage>
        <taxon>Bacteria</taxon>
        <taxon>Bacillati</taxon>
        <taxon>Bacillota</taxon>
        <taxon>Clostridia</taxon>
        <taxon>Lachnospirales</taxon>
        <taxon>Lachnospiraceae</taxon>
        <taxon>Anaerosacchariphilus</taxon>
    </lineage>
</organism>
<dbReference type="SFLD" id="SFLDS00003">
    <property type="entry name" value="Haloacid_Dehalogenase"/>
    <property type="match status" value="1"/>
</dbReference>
<dbReference type="SFLD" id="SFLDG01129">
    <property type="entry name" value="C1.5:_HAD__Beta-PGM__Phosphata"/>
    <property type="match status" value="1"/>
</dbReference>
<comment type="caution">
    <text evidence="1">The sequence shown here is derived from an EMBL/GenBank/DDBJ whole genome shotgun (WGS) entry which is preliminary data.</text>
</comment>
<gene>
    <name evidence="1" type="ORF">H8S44_03875</name>
</gene>
<dbReference type="PRINTS" id="PR00413">
    <property type="entry name" value="HADHALOGNASE"/>
</dbReference>
<dbReference type="AlphaFoldDB" id="A0A923LB20"/>
<dbReference type="EMBL" id="JACOOR010000002">
    <property type="protein sequence ID" value="MBC5658910.1"/>
    <property type="molecule type" value="Genomic_DNA"/>
</dbReference>
<name>A0A923LB20_9FIRM</name>
<dbReference type="Proteomes" id="UP000649345">
    <property type="component" value="Unassembled WGS sequence"/>
</dbReference>
<reference evidence="1" key="1">
    <citation type="submission" date="2020-08" db="EMBL/GenBank/DDBJ databases">
        <title>Genome public.</title>
        <authorList>
            <person name="Liu C."/>
            <person name="Sun Q."/>
        </authorList>
    </citation>
    <scope>NUCLEOTIDE SEQUENCE</scope>
    <source>
        <strain evidence="1">NSJ-68</strain>
    </source>
</reference>
<sequence>MIDTVIFDLGNVLVDFRWRAFLREEVPEEIPYRILEQAVFLNPAWEEHDKGLMTETEEIWDFISAAPDYEPEIRRLYEKLDGCFEPFSYSVDWIRNLKKRGLKVYALSNWPKHVYELGKDRLTFLEDMDGYVLSYREHCSKPDPEIYRRLLERYGIVPEQAVFLDDRKENVEAAKARGIHGIVFTSYEQAREELNRML</sequence>
<keyword evidence="2" id="KW-1185">Reference proteome</keyword>
<dbReference type="NCBIfam" id="TIGR01549">
    <property type="entry name" value="HAD-SF-IA-v1"/>
    <property type="match status" value="1"/>
</dbReference>
<dbReference type="RefSeq" id="WP_186873163.1">
    <property type="nucleotide sequence ID" value="NZ_JACOOR010000002.1"/>
</dbReference>
<dbReference type="PANTHER" id="PTHR43611">
    <property type="entry name" value="ALPHA-D-GLUCOSE 1-PHOSPHATE PHOSPHATASE"/>
    <property type="match status" value="1"/>
</dbReference>
<evidence type="ECO:0000313" key="1">
    <source>
        <dbReference type="EMBL" id="MBC5658910.1"/>
    </source>
</evidence>
<dbReference type="InterPro" id="IPR023198">
    <property type="entry name" value="PGP-like_dom2"/>
</dbReference>
<dbReference type="CDD" id="cd02603">
    <property type="entry name" value="HAD_sEH-N_like"/>
    <property type="match status" value="1"/>
</dbReference>